<gene>
    <name evidence="2" type="ORF">AVDCRST_MAG20-2790</name>
</gene>
<feature type="non-terminal residue" evidence="2">
    <location>
        <position position="1"/>
    </location>
</feature>
<dbReference type="EMBL" id="CADCSY010000120">
    <property type="protein sequence ID" value="CAA9258331.1"/>
    <property type="molecule type" value="Genomic_DNA"/>
</dbReference>
<dbReference type="AlphaFoldDB" id="A0A6J4IPJ6"/>
<name>A0A6J4IPJ6_9ACTN</name>
<evidence type="ECO:0000256" key="1">
    <source>
        <dbReference type="SAM" id="MobiDB-lite"/>
    </source>
</evidence>
<feature type="region of interest" description="Disordered" evidence="1">
    <location>
        <begin position="1"/>
        <end position="67"/>
    </location>
</feature>
<feature type="non-terminal residue" evidence="2">
    <location>
        <position position="67"/>
    </location>
</feature>
<protein>
    <submittedName>
        <fullName evidence="2">Uncharacterized protein</fullName>
    </submittedName>
</protein>
<proteinExistence type="predicted"/>
<accession>A0A6J4IPJ6</accession>
<evidence type="ECO:0000313" key="2">
    <source>
        <dbReference type="EMBL" id="CAA9258331.1"/>
    </source>
</evidence>
<reference evidence="2" key="1">
    <citation type="submission" date="2020-02" db="EMBL/GenBank/DDBJ databases">
        <authorList>
            <person name="Meier V. D."/>
        </authorList>
    </citation>
    <scope>NUCLEOTIDE SEQUENCE</scope>
    <source>
        <strain evidence="2">AVDCRST_MAG20</strain>
    </source>
</reference>
<sequence>AAVPHPLRHHEGPARGLPGVDGGGGPRMVAPPPHAQPGVRAEGGVLRGAPTRGDPRDPPPARTAHSL</sequence>
<organism evidence="2">
    <name type="scientific">uncultured Acidimicrobiales bacterium</name>
    <dbReference type="NCBI Taxonomy" id="310071"/>
    <lineage>
        <taxon>Bacteria</taxon>
        <taxon>Bacillati</taxon>
        <taxon>Actinomycetota</taxon>
        <taxon>Acidimicrobiia</taxon>
        <taxon>Acidimicrobiales</taxon>
        <taxon>environmental samples</taxon>
    </lineage>
</organism>